<reference evidence="3 4" key="1">
    <citation type="submission" date="2016-10" db="EMBL/GenBank/DDBJ databases">
        <authorList>
            <person name="de Groot N.N."/>
        </authorList>
    </citation>
    <scope>NUCLEOTIDE SEQUENCE [LARGE SCALE GENOMIC DNA]</scope>
    <source>
        <strain evidence="3 4">DSM 21799</strain>
    </source>
</reference>
<evidence type="ECO:0000259" key="2">
    <source>
        <dbReference type="Pfam" id="PF25362"/>
    </source>
</evidence>
<dbReference type="STRING" id="640635.SAMN04489806_2908"/>
<dbReference type="EMBL" id="FNRY01000001">
    <property type="protein sequence ID" value="SEC22750.1"/>
    <property type="molecule type" value="Genomic_DNA"/>
</dbReference>
<keyword evidence="4" id="KW-1185">Reference proteome</keyword>
<feature type="domain" description="PH" evidence="2">
    <location>
        <begin position="45"/>
        <end position="155"/>
    </location>
</feature>
<name>A0A1H4QSW3_9MICO</name>
<proteinExistence type="predicted"/>
<dbReference type="InterPro" id="IPR057446">
    <property type="entry name" value="PH_bac"/>
</dbReference>
<sequence length="174" mass="18871">MDKVIPGLIVAAIVVVIFAAMWAGWRRRTRRDAGHAPASVPADFAVLEEYETLYVATTERDAPLERLAVPGLAYRAAARLLIGSNGLALEIPGERTTFLPARQLRGIRTAQMTIDRVVEADGLLLLAWTLPDGTDCDSYLRVRDGSEQPAVIDAITNLIPTYPADSAAESENNV</sequence>
<protein>
    <recommendedName>
        <fullName evidence="2">PH domain-containing protein</fullName>
    </recommendedName>
</protein>
<evidence type="ECO:0000313" key="3">
    <source>
        <dbReference type="EMBL" id="SEC22750.1"/>
    </source>
</evidence>
<organism evidence="3 4">
    <name type="scientific">Paramicrobacterium humi</name>
    <dbReference type="NCBI Taxonomy" id="640635"/>
    <lineage>
        <taxon>Bacteria</taxon>
        <taxon>Bacillati</taxon>
        <taxon>Actinomycetota</taxon>
        <taxon>Actinomycetes</taxon>
        <taxon>Micrococcales</taxon>
        <taxon>Microbacteriaceae</taxon>
        <taxon>Paramicrobacterium</taxon>
    </lineage>
</organism>
<accession>A0A1H4QSW3</accession>
<keyword evidence="1" id="KW-1133">Transmembrane helix</keyword>
<keyword evidence="1" id="KW-0472">Membrane</keyword>
<feature type="transmembrane region" description="Helical" evidence="1">
    <location>
        <begin position="6"/>
        <end position="25"/>
    </location>
</feature>
<keyword evidence="1" id="KW-0812">Transmembrane</keyword>
<evidence type="ECO:0000256" key="1">
    <source>
        <dbReference type="SAM" id="Phobius"/>
    </source>
</evidence>
<dbReference type="Proteomes" id="UP000199183">
    <property type="component" value="Unassembled WGS sequence"/>
</dbReference>
<dbReference type="RefSeq" id="WP_091186051.1">
    <property type="nucleotide sequence ID" value="NZ_FNRY01000001.1"/>
</dbReference>
<dbReference type="AlphaFoldDB" id="A0A1H4QSW3"/>
<evidence type="ECO:0000313" key="4">
    <source>
        <dbReference type="Proteomes" id="UP000199183"/>
    </source>
</evidence>
<gene>
    <name evidence="3" type="ORF">SAMN04489806_2908</name>
</gene>
<dbReference type="OrthoDB" id="3826692at2"/>
<dbReference type="Pfam" id="PF25362">
    <property type="entry name" value="bPH_11"/>
    <property type="match status" value="1"/>
</dbReference>